<evidence type="ECO:0000313" key="2">
    <source>
        <dbReference type="EMBL" id="KAF1922882.1"/>
    </source>
</evidence>
<feature type="region of interest" description="Disordered" evidence="1">
    <location>
        <begin position="23"/>
        <end position="64"/>
    </location>
</feature>
<reference evidence="2" key="1">
    <citation type="journal article" date="2020" name="Stud. Mycol.">
        <title>101 Dothideomycetes genomes: a test case for predicting lifestyles and emergence of pathogens.</title>
        <authorList>
            <person name="Haridas S."/>
            <person name="Albert R."/>
            <person name="Binder M."/>
            <person name="Bloem J."/>
            <person name="Labutti K."/>
            <person name="Salamov A."/>
            <person name="Andreopoulos B."/>
            <person name="Baker S."/>
            <person name="Barry K."/>
            <person name="Bills G."/>
            <person name="Bluhm B."/>
            <person name="Cannon C."/>
            <person name="Castanera R."/>
            <person name="Culley D."/>
            <person name="Daum C."/>
            <person name="Ezra D."/>
            <person name="Gonzalez J."/>
            <person name="Henrissat B."/>
            <person name="Kuo A."/>
            <person name="Liang C."/>
            <person name="Lipzen A."/>
            <person name="Lutzoni F."/>
            <person name="Magnuson J."/>
            <person name="Mondo S."/>
            <person name="Nolan M."/>
            <person name="Ohm R."/>
            <person name="Pangilinan J."/>
            <person name="Park H.-J."/>
            <person name="Ramirez L."/>
            <person name="Alfaro M."/>
            <person name="Sun H."/>
            <person name="Tritt A."/>
            <person name="Yoshinaga Y."/>
            <person name="Zwiers L.-H."/>
            <person name="Turgeon B."/>
            <person name="Goodwin S."/>
            <person name="Spatafora J."/>
            <person name="Crous P."/>
            <person name="Grigoriev I."/>
        </authorList>
    </citation>
    <scope>NUCLEOTIDE SEQUENCE</scope>
    <source>
        <strain evidence="2">CBS 183.55</strain>
    </source>
</reference>
<name>A0A6A5R5B8_9PLEO</name>
<dbReference type="AlphaFoldDB" id="A0A6A5R5B8"/>
<evidence type="ECO:0000313" key="3">
    <source>
        <dbReference type="Proteomes" id="UP000800082"/>
    </source>
</evidence>
<dbReference type="Proteomes" id="UP000800082">
    <property type="component" value="Unassembled WGS sequence"/>
</dbReference>
<organism evidence="2 3">
    <name type="scientific">Didymella exigua CBS 183.55</name>
    <dbReference type="NCBI Taxonomy" id="1150837"/>
    <lineage>
        <taxon>Eukaryota</taxon>
        <taxon>Fungi</taxon>
        <taxon>Dikarya</taxon>
        <taxon>Ascomycota</taxon>
        <taxon>Pezizomycotina</taxon>
        <taxon>Dothideomycetes</taxon>
        <taxon>Pleosporomycetidae</taxon>
        <taxon>Pleosporales</taxon>
        <taxon>Pleosporineae</taxon>
        <taxon>Didymellaceae</taxon>
        <taxon>Didymella</taxon>
    </lineage>
</organism>
<sequence>MKHLAAANKLYTKKIAEEKRVAAAKAKEVPDHERAEERAGIDARKEQRRKNKEAYNAAKALKLS</sequence>
<keyword evidence="3" id="KW-1185">Reference proteome</keyword>
<dbReference type="RefSeq" id="XP_033443135.1">
    <property type="nucleotide sequence ID" value="XM_033589423.1"/>
</dbReference>
<gene>
    <name evidence="2" type="ORF">M421DRAFT_336177</name>
</gene>
<accession>A0A6A5R5B8</accession>
<feature type="compositionally biased region" description="Basic and acidic residues" evidence="1">
    <location>
        <begin position="23"/>
        <end position="45"/>
    </location>
</feature>
<dbReference type="EMBL" id="ML979013">
    <property type="protein sequence ID" value="KAF1922882.1"/>
    <property type="molecule type" value="Genomic_DNA"/>
</dbReference>
<evidence type="ECO:0000256" key="1">
    <source>
        <dbReference type="SAM" id="MobiDB-lite"/>
    </source>
</evidence>
<dbReference type="OrthoDB" id="3809391at2759"/>
<protein>
    <submittedName>
        <fullName evidence="2">Uncharacterized protein</fullName>
    </submittedName>
</protein>
<dbReference type="GeneID" id="54347070"/>
<proteinExistence type="predicted"/>